<evidence type="ECO:0000313" key="2">
    <source>
        <dbReference type="EMBL" id="GAP27962.1"/>
    </source>
</evidence>
<dbReference type="Proteomes" id="UP000037179">
    <property type="component" value="Unassembled WGS sequence"/>
</dbReference>
<evidence type="ECO:0000313" key="1">
    <source>
        <dbReference type="EMBL" id="APA98234.1"/>
    </source>
</evidence>
<reference evidence="2 3" key="2">
    <citation type="journal article" date="2016" name="Genome Announc.">
        <title>Draft Genome Sequence of Erythromycin- and Oxytetracycline-Sensitive Nocardia seriolae Strain U-1 (NBRC 110359).</title>
        <authorList>
            <person name="Imajoh M."/>
            <person name="Sukeda M."/>
            <person name="Shimizu M."/>
            <person name="Yamane J."/>
            <person name="Ohnishi K."/>
            <person name="Oshima S."/>
        </authorList>
    </citation>
    <scope>NUCLEOTIDE SEQUENCE [LARGE SCALE GENOMIC DNA]</scope>
    <source>
        <strain evidence="2 3">U-1</strain>
    </source>
</reference>
<name>A0ABC9YR43_9NOCA</name>
<evidence type="ECO:0000313" key="4">
    <source>
        <dbReference type="Proteomes" id="UP000180166"/>
    </source>
</evidence>
<organism evidence="2 3">
    <name type="scientific">Nocardia seriolae</name>
    <dbReference type="NCBI Taxonomy" id="37332"/>
    <lineage>
        <taxon>Bacteria</taxon>
        <taxon>Bacillati</taxon>
        <taxon>Actinomycetota</taxon>
        <taxon>Actinomycetes</taxon>
        <taxon>Mycobacteriales</taxon>
        <taxon>Nocardiaceae</taxon>
        <taxon>Nocardia</taxon>
    </lineage>
</organism>
<dbReference type="KEGG" id="nsr:NS506_04186"/>
<dbReference type="EMBL" id="CP017839">
    <property type="protein sequence ID" value="APA98234.1"/>
    <property type="molecule type" value="Genomic_DNA"/>
</dbReference>
<dbReference type="EMBL" id="BBYQ01000025">
    <property type="protein sequence ID" value="GAP27962.1"/>
    <property type="molecule type" value="Genomic_DNA"/>
</dbReference>
<gene>
    <name evidence="1" type="ORF">NS506_04186</name>
    <name evidence="2" type="ORF">NSK11_contig00025-0044</name>
</gene>
<reference evidence="3" key="1">
    <citation type="submission" date="2015-07" db="EMBL/GenBank/DDBJ databases">
        <title>Nocardia seriolae U-1 whole genome shotgun sequence.</title>
        <authorList>
            <person name="Imajoh M."/>
            <person name="Fukumoto Y."/>
            <person name="Sukeda M."/>
            <person name="Yamane J."/>
            <person name="Yamasaki K."/>
            <person name="Shimizu M."/>
            <person name="Ohnishi K."/>
            <person name="Oshima S."/>
        </authorList>
    </citation>
    <scope>NUCLEOTIDE SEQUENCE [LARGE SCALE GENOMIC DNA]</scope>
    <source>
        <strain evidence="3">U-1</strain>
    </source>
</reference>
<dbReference type="AlphaFoldDB" id="A0ABC9YR43"/>
<sequence>MGSSAVVGAGVSGGVDCVADEAAVLEAGALLDDTATLVADVGAGPPLPLEPQAEVSNVQATATNRPRPSACELCATVRN</sequence>
<evidence type="ECO:0000313" key="3">
    <source>
        <dbReference type="Proteomes" id="UP000037179"/>
    </source>
</evidence>
<proteinExistence type="predicted"/>
<dbReference type="Proteomes" id="UP000180166">
    <property type="component" value="Chromosome"/>
</dbReference>
<keyword evidence="3" id="KW-1185">Reference proteome</keyword>
<reference evidence="1 4" key="3">
    <citation type="submission" date="2016-10" db="EMBL/GenBank/DDBJ databases">
        <title>Genome sequence of Nocardia seriolae strain EM150506, isolated from Anguila japonica.</title>
        <authorList>
            <person name="Han H.-J."/>
        </authorList>
    </citation>
    <scope>NUCLEOTIDE SEQUENCE [LARGE SCALE GENOMIC DNA]</scope>
    <source>
        <strain evidence="1 4">EM150506</strain>
    </source>
</reference>
<accession>A0ABC9YR43</accession>
<protein>
    <submittedName>
        <fullName evidence="2">Uncharacterized protein</fullName>
    </submittedName>
</protein>